<feature type="region of interest" description="Disordered" evidence="1">
    <location>
        <begin position="509"/>
        <end position="538"/>
    </location>
</feature>
<gene>
    <name evidence="2" type="ORF">VP1G_05778</name>
</gene>
<name>A0A194V3K2_CYTMA</name>
<feature type="region of interest" description="Disordered" evidence="1">
    <location>
        <begin position="388"/>
        <end position="415"/>
    </location>
</feature>
<evidence type="ECO:0000313" key="3">
    <source>
        <dbReference type="Proteomes" id="UP000078576"/>
    </source>
</evidence>
<feature type="region of interest" description="Disordered" evidence="1">
    <location>
        <begin position="609"/>
        <end position="640"/>
    </location>
</feature>
<feature type="compositionally biased region" description="Basic and acidic residues" evidence="1">
    <location>
        <begin position="567"/>
        <end position="577"/>
    </location>
</feature>
<organism evidence="2 3">
    <name type="scientific">Cytospora mali</name>
    <name type="common">Apple Valsa canker fungus</name>
    <name type="synonym">Valsa mali</name>
    <dbReference type="NCBI Taxonomy" id="578113"/>
    <lineage>
        <taxon>Eukaryota</taxon>
        <taxon>Fungi</taxon>
        <taxon>Dikarya</taxon>
        <taxon>Ascomycota</taxon>
        <taxon>Pezizomycotina</taxon>
        <taxon>Sordariomycetes</taxon>
        <taxon>Sordariomycetidae</taxon>
        <taxon>Diaporthales</taxon>
        <taxon>Cytosporaceae</taxon>
        <taxon>Cytospora</taxon>
    </lineage>
</organism>
<feature type="region of interest" description="Disordered" evidence="1">
    <location>
        <begin position="432"/>
        <end position="489"/>
    </location>
</feature>
<feature type="region of interest" description="Disordered" evidence="1">
    <location>
        <begin position="1"/>
        <end position="21"/>
    </location>
</feature>
<dbReference type="Proteomes" id="UP000078576">
    <property type="component" value="Unassembled WGS sequence"/>
</dbReference>
<feature type="compositionally biased region" description="Basic and acidic residues" evidence="1">
    <location>
        <begin position="432"/>
        <end position="442"/>
    </location>
</feature>
<feature type="compositionally biased region" description="Polar residues" evidence="1">
    <location>
        <begin position="399"/>
        <end position="409"/>
    </location>
</feature>
<dbReference type="AlphaFoldDB" id="A0A194V3K2"/>
<feature type="region of interest" description="Disordered" evidence="1">
    <location>
        <begin position="557"/>
        <end position="577"/>
    </location>
</feature>
<dbReference type="EMBL" id="KN714714">
    <property type="protein sequence ID" value="KUI58502.1"/>
    <property type="molecule type" value="Genomic_DNA"/>
</dbReference>
<reference evidence="3" key="1">
    <citation type="submission" date="2014-12" db="EMBL/GenBank/DDBJ databases">
        <title>Genome Sequence of Valsa Canker Pathogens Uncovers a Specific Adaption of Colonization on Woody Bark.</title>
        <authorList>
            <person name="Yin Z."/>
            <person name="Liu H."/>
            <person name="Gao X."/>
            <person name="Li Z."/>
            <person name="Song N."/>
            <person name="Ke X."/>
            <person name="Dai Q."/>
            <person name="Wu Y."/>
            <person name="Sun Y."/>
            <person name="Xu J.-R."/>
            <person name="Kang Z.K."/>
            <person name="Wang L."/>
            <person name="Huang L."/>
        </authorList>
    </citation>
    <scope>NUCLEOTIDE SEQUENCE [LARGE SCALE GENOMIC DNA]</scope>
    <source>
        <strain evidence="3">SXYL134</strain>
    </source>
</reference>
<sequence>MNWTEGTLNRHSRGRKGKETVLRQKEHFAKARSGLLNANIQNSPPSISFLAHPPLPASLVRHGPLKPTQPSPKEHNDTLEYSRYFSEVNAGPPNPAIFQQQQTGKEASCQKRRKLLFKGDWVGTGVQKPIEMKFSGSRASPSHAWGARLAHHDSSRHKLRQLLGVKHDKGRNKANQGGSTPISNRKMKIRVGSRERTLGGSSNISRSHRGDGSSFYVDSENAESTVAQVGVQHPLIPTAQVEGNEAWRAFVADSDENKTSIGFHAFENEQTAFESPRSDLPVIMGNENPSDDGQAAPVPEDPSPDLPATDLQPAFEVTQAGDRQTQRCGQMMPESSDEVSLLVVPSSTIPSSSPSTIPYHETLLQTVQPGEPVLKAVTWPSQLTGHQGLEDSLCRKGTSHTVGKTQQGTPEEENDMWRNFVFGGSDGNLEQVREDARKETARNLRPSITSSSTYDEASIPNMRSYEDSHQSSTTFPSEPDLGVGQHNCAQGSQHFSANFSATGSASHVATAGASSPVPTSDFQCSETTVQTDQATAGSSNAHLLAQTDRMDGLMNPMAIKPSSTKTNSDKIEKRDETDESFRFARPKLFMGKNLAPVDEEQQIALSTAQIRGRSQTRRRRTRTSDGRANIRKLPDYGSDPIEEFEEDFRSDQAHKGSIFGSLETGEIF</sequence>
<feature type="region of interest" description="Disordered" evidence="1">
    <location>
        <begin position="270"/>
        <end position="310"/>
    </location>
</feature>
<evidence type="ECO:0000313" key="2">
    <source>
        <dbReference type="EMBL" id="KUI58502.1"/>
    </source>
</evidence>
<feature type="compositionally biased region" description="Polar residues" evidence="1">
    <location>
        <begin position="446"/>
        <end position="455"/>
    </location>
</feature>
<accession>A0A194V3K2</accession>
<keyword evidence="3" id="KW-1185">Reference proteome</keyword>
<protein>
    <submittedName>
        <fullName evidence="2">Uncharacterized protein</fullName>
    </submittedName>
</protein>
<feature type="region of interest" description="Disordered" evidence="1">
    <location>
        <begin position="192"/>
        <end position="216"/>
    </location>
</feature>
<dbReference type="OrthoDB" id="5426563at2759"/>
<evidence type="ECO:0000256" key="1">
    <source>
        <dbReference type="SAM" id="MobiDB-lite"/>
    </source>
</evidence>
<proteinExistence type="predicted"/>